<dbReference type="Proteomes" id="UP000030130">
    <property type="component" value="Unassembled WGS sequence"/>
</dbReference>
<dbReference type="RefSeq" id="WP_039418744.1">
    <property type="nucleotide sequence ID" value="NZ_JRAI01000048.1"/>
</dbReference>
<evidence type="ECO:0000256" key="1">
    <source>
        <dbReference type="SAM" id="SignalP"/>
    </source>
</evidence>
<dbReference type="Pfam" id="PF13084">
    <property type="entry name" value="DUF3943"/>
    <property type="match status" value="1"/>
</dbReference>
<evidence type="ECO:0000259" key="2">
    <source>
        <dbReference type="Pfam" id="PF13084"/>
    </source>
</evidence>
<protein>
    <recommendedName>
        <fullName evidence="2">DUF3943 domain-containing protein</fullName>
    </recommendedName>
</protein>
<dbReference type="EMBL" id="JRAI01000048">
    <property type="protein sequence ID" value="KGN85765.1"/>
    <property type="molecule type" value="Genomic_DNA"/>
</dbReference>
<evidence type="ECO:0000313" key="4">
    <source>
        <dbReference type="Proteomes" id="UP000030130"/>
    </source>
</evidence>
<evidence type="ECO:0000313" key="3">
    <source>
        <dbReference type="EMBL" id="KGN85765.1"/>
    </source>
</evidence>
<proteinExistence type="predicted"/>
<dbReference type="InterPro" id="IPR025079">
    <property type="entry name" value="DUF3943"/>
</dbReference>
<feature type="chain" id="PRO_5001964537" description="DUF3943 domain-containing protein" evidence="1">
    <location>
        <begin position="22"/>
        <end position="494"/>
    </location>
</feature>
<accession>A0A099WVP6</accession>
<sequence>MKRRLLSLLLLYILSSIGLSAQRFPMAQGLELRTDSLSTLSKRPWRAIGKTIGVNLAVWGFDHYIMNEDFADISWQTIKNNFQTGFGWDNDKFVTNLFAHPYHGSLYFNAARSNGLSFKHSAPFAFFGSLMWELLMETEPPSINDLFATTIGGVALGEMGHRLSDLLIDNRTTGWERTGREVAAALINPMRFLNRLTAGEVTSVGSRSGRVFQSVPINIIVDAGFRFLADKRHARTGATALTLNLRFDYGDPFRSETFSPYDFFQFKAGLSFSESQPLLSQINLIGILSGLQLLARERTVLVGGLFQHFDYYNSEKRISKNSEEILVTPYRISQVAALGGGLIFQHRGRLRHRPLHLYAETYLNAVPMGASLSDHYNVDNRDYNLGTGFSGKAFLGATYNDLWSLLIGLETYHLYTWIGHEEPEQGKSDVSSFLVQGDESKARLLVTSSEFAFHPGPWHVAIVGRRFIRKTAYKFYPNVSFDTGDIQLRVGFHF</sequence>
<gene>
    <name evidence="3" type="ORF">HR08_05175</name>
</gene>
<dbReference type="AlphaFoldDB" id="A0A099WVP6"/>
<name>A0A099WVP6_9PORP</name>
<dbReference type="STRING" id="111105.HR09_01780"/>
<dbReference type="GeneID" id="57239670"/>
<dbReference type="eggNOG" id="ENOG502Z807">
    <property type="taxonomic scope" value="Bacteria"/>
</dbReference>
<reference evidence="3 4" key="1">
    <citation type="submission" date="2014-08" db="EMBL/GenBank/DDBJ databases">
        <title>Porphyromonas gulae strain:COT-052_OH1451 Genome sequencing.</title>
        <authorList>
            <person name="Wallis C."/>
            <person name="Deusch O."/>
            <person name="O'Flynn C."/>
            <person name="Davis I."/>
            <person name="Jospin G."/>
            <person name="Darling A.E."/>
            <person name="Coil D.A."/>
            <person name="Alexiev A."/>
            <person name="Horsfall A."/>
            <person name="Kirkwood N."/>
            <person name="Harris S."/>
            <person name="Eisen J.A."/>
        </authorList>
    </citation>
    <scope>NUCLEOTIDE SEQUENCE [LARGE SCALE GENOMIC DNA]</scope>
    <source>
        <strain evidence="4">COT-052 OH1451</strain>
    </source>
</reference>
<organism evidence="3 4">
    <name type="scientific">Porphyromonas gulae</name>
    <dbReference type="NCBI Taxonomy" id="111105"/>
    <lineage>
        <taxon>Bacteria</taxon>
        <taxon>Pseudomonadati</taxon>
        <taxon>Bacteroidota</taxon>
        <taxon>Bacteroidia</taxon>
        <taxon>Bacteroidales</taxon>
        <taxon>Porphyromonadaceae</taxon>
        <taxon>Porphyromonas</taxon>
    </lineage>
</organism>
<keyword evidence="1" id="KW-0732">Signal</keyword>
<dbReference type="OrthoDB" id="9808630at2"/>
<feature type="domain" description="DUF3943" evidence="2">
    <location>
        <begin position="86"/>
        <end position="190"/>
    </location>
</feature>
<feature type="signal peptide" evidence="1">
    <location>
        <begin position="1"/>
        <end position="21"/>
    </location>
</feature>
<comment type="caution">
    <text evidence="3">The sequence shown here is derived from an EMBL/GenBank/DDBJ whole genome shotgun (WGS) entry which is preliminary data.</text>
</comment>